<gene>
    <name evidence="1" type="ORF">EVOR1521_LOCUS8912</name>
</gene>
<accession>A0AA36I6Q8</accession>
<dbReference type="Proteomes" id="UP001178507">
    <property type="component" value="Unassembled WGS sequence"/>
</dbReference>
<dbReference type="AlphaFoldDB" id="A0AA36I6Q8"/>
<keyword evidence="2" id="KW-1185">Reference proteome</keyword>
<comment type="caution">
    <text evidence="1">The sequence shown here is derived from an EMBL/GenBank/DDBJ whole genome shotgun (WGS) entry which is preliminary data.</text>
</comment>
<proteinExistence type="predicted"/>
<sequence>MREAVARMLFSKAIEAAIQPWVAVPAKGPIGEEAHVILEIQRFAEVVSNGSEVILTFSGSEKEAYLAEALVAGGLSGSVDLPRMLRALRAATGAGSAWAPLWLGDVERLQMQERAEDRATVERCCRRWYLEAVARGHPDALHRLNMLQAGGLAQSSPPMNADNLCDISAGFASEELCPMEGAIQEPPAHLASAFAGSGALGHQELGVFPRARPHSRL</sequence>
<dbReference type="EMBL" id="CAUJNA010000780">
    <property type="protein sequence ID" value="CAJ1381130.1"/>
    <property type="molecule type" value="Genomic_DNA"/>
</dbReference>
<name>A0AA36I6Q8_9DINO</name>
<protein>
    <submittedName>
        <fullName evidence="1">Uncharacterized protein</fullName>
    </submittedName>
</protein>
<evidence type="ECO:0000313" key="1">
    <source>
        <dbReference type="EMBL" id="CAJ1381130.1"/>
    </source>
</evidence>
<organism evidence="1 2">
    <name type="scientific">Effrenium voratum</name>
    <dbReference type="NCBI Taxonomy" id="2562239"/>
    <lineage>
        <taxon>Eukaryota</taxon>
        <taxon>Sar</taxon>
        <taxon>Alveolata</taxon>
        <taxon>Dinophyceae</taxon>
        <taxon>Suessiales</taxon>
        <taxon>Symbiodiniaceae</taxon>
        <taxon>Effrenium</taxon>
    </lineage>
</organism>
<reference evidence="1" key="1">
    <citation type="submission" date="2023-08" db="EMBL/GenBank/DDBJ databases">
        <authorList>
            <person name="Chen Y."/>
            <person name="Shah S."/>
            <person name="Dougan E. K."/>
            <person name="Thang M."/>
            <person name="Chan C."/>
        </authorList>
    </citation>
    <scope>NUCLEOTIDE SEQUENCE</scope>
</reference>
<evidence type="ECO:0000313" key="2">
    <source>
        <dbReference type="Proteomes" id="UP001178507"/>
    </source>
</evidence>